<feature type="region of interest" description="Disordered" evidence="8">
    <location>
        <begin position="289"/>
        <end position="313"/>
    </location>
</feature>
<feature type="compositionally biased region" description="Polar residues" evidence="8">
    <location>
        <begin position="1155"/>
        <end position="1168"/>
    </location>
</feature>
<keyword evidence="2" id="KW-0217">Developmental protein</keyword>
<feature type="compositionally biased region" description="Low complexity" evidence="8">
    <location>
        <begin position="667"/>
        <end position="680"/>
    </location>
</feature>
<dbReference type="PANTHER" id="PTHR24179">
    <property type="entry name" value="PROTEIN PHOSPHATASE 1 REGULATORY SUBUNIT 12"/>
    <property type="match status" value="1"/>
</dbReference>
<proteinExistence type="inferred from homology"/>
<keyword evidence="11" id="KW-1185">Reference proteome</keyword>
<feature type="region of interest" description="Disordered" evidence="8">
    <location>
        <begin position="789"/>
        <end position="826"/>
    </location>
</feature>
<keyword evidence="4" id="KW-0206">Cytoskeleton</keyword>
<dbReference type="SUPFAM" id="SSF48403">
    <property type="entry name" value="Ankyrin repeat"/>
    <property type="match status" value="1"/>
</dbReference>
<feature type="region of interest" description="Disordered" evidence="8">
    <location>
        <begin position="1823"/>
        <end position="1855"/>
    </location>
</feature>
<dbReference type="Pfam" id="PF15898">
    <property type="entry name" value="PRKG1_interact"/>
    <property type="match status" value="1"/>
</dbReference>
<evidence type="ECO:0000256" key="7">
    <source>
        <dbReference type="SAM" id="Coils"/>
    </source>
</evidence>
<keyword evidence="6" id="KW-0040">ANK repeat</keyword>
<dbReference type="GO" id="GO:0019901">
    <property type="term" value="F:protein kinase binding"/>
    <property type="evidence" value="ECO:0007669"/>
    <property type="project" value="InterPro"/>
</dbReference>
<comment type="similarity">
    <text evidence="5">Belongs to the NRARP family.</text>
</comment>
<evidence type="ECO:0000256" key="6">
    <source>
        <dbReference type="PROSITE-ProRule" id="PRU00023"/>
    </source>
</evidence>
<feature type="repeat" description="ANK" evidence="6">
    <location>
        <begin position="235"/>
        <end position="267"/>
    </location>
</feature>
<dbReference type="Proteomes" id="UP000183832">
    <property type="component" value="Unassembled WGS sequence"/>
</dbReference>
<feature type="compositionally biased region" description="Low complexity" evidence="8">
    <location>
        <begin position="852"/>
        <end position="864"/>
    </location>
</feature>
<name>A0A1J1I8D3_9DIPT</name>
<feature type="compositionally biased region" description="Basic and acidic residues" evidence="8">
    <location>
        <begin position="875"/>
        <end position="887"/>
    </location>
</feature>
<sequence length="2616" mass="290009">MALNKTAFSKRAEQLKRYEDSETNRESVLPKNSSARKVRFSAGCIFLAACAAGDKDEVLNMLNSGGADIDTANVDGLTALHQACIEDNLDMVEFLVSHGADINRKDNEGWTPLHATSSCGIVSIARYLIENGADLAAVNSDGELPIDIAGTKGMADLLQRYIDDQGIDCEEARTQEEKQMLADAKKWLRSDASEADRPHPKTGATALHVAAAKGYTKVLSLLLAGRADVDRQDNDGWTPLHAACYWGKKEAAQMLIASMADMDIQNYSNQTAIDIAPSDMTPWLEELKKNNKRTKRRPISQIRISDNLDNNIESPPKVIRVEVKSPAENANAESESEESEEGSESDESEESESEEIDEQQTNKVSSARDQMQLPLTNDNDSSEDKSRLNVTSKEQNTPQESPPKIQVPDKENQTNDSEVILRRTQSFENDQKFYHRYIELRARIKANSCPALPATPVGNNVGVEGDKDAAVKPTTNFIIQRSASLKDHRHQLSKKSNEKTPPTSPSTPASTPGHMRSLEKPTAKQESAVGALATANQNIIDLIARRYSSPSDTLKNVMTNSSVIANARKHTSAEVAAPSTEKIEESKSQPQPQSPTSPSTPTTMLNKLSPGNIFKNFFKSFVPPTRDEESETQRKAHAKRVRETRRSTQGVTLDEIKSAEQLVKMKNANNNNGNTENSSELNERLTESESAATVVESEDSSSNEVAVNYTISSPLRKTNRASVDKDEDENDDEKISATFTISPPPKSNTNAINLLTTRLEKGLELDDHEAGENSVTATINVPLIPNRNTTTTFDVSDKLKKTEEDESSSPTYQKLPPIPQPRSLFDIDNSSSLKLADKLQEEAKKCDANMINDDSNSDSVEVSEPLPPSPIHHTIFGERKPSWRFRNEYSSSSSKFKNEESTSGNSSSQQQPPTSPTNGTTDSPHISTNSLSASTEKESPVTINRSDDDKENEKENDNRTGQATQAVIQRRRRPKRRSTGVDIDADRQESPVDNGDDKELPVAPPRRRSSSLTRNVGSSNGGYQSNGRPFSVHGSAMNFPSSHLYGSNQNLRMAGGGDYYGNGDYRRSSYSSPYKDRYPQSYYANGSNGGGYTSAYKDRNYYSPYTSYDNGVTTASLSIPSSGSSMRREYTPMRSNLLSTSTSGLGGSNSNLSGQSINDKVTSIGRSQSLREHERKNRSRKAKEAAKAAVPDMPYDASGMSSLLSSANKSLSSLSLQSEGYESGNESRSRAESLASNALGDANDDDGFIDYKALYEAAKAENERLKGSLKSKEQDLAAAKSALERLTAAATKSSLSENEKREKRAMERKISEMEEELKEYECKGGRRGFGRGGGFSRSKPSSLSSYFSIPSYSSRPAPSYSPSYSNPPSYYSPSNTRYSGYNSYPNYGSTFGSTGLRGNTYIHNNYYGSHSGGSPFLTNALFYGAGMHHGYSWGSHNSYRHRSWSDEDDRRWRMTTKAPYFENKVPGSEKVLPAAAVVGAATAFGLISLLPLNVPPFKPLMYCNGTEIAQSPINIDDKIYRCSNKSILISSCDFINENQVFNEDDKCVNKTMECHSKHSNDEIFCDNGTLLSRSSLVCNSTTFLNGTQYNETLTILNCFKGEINAKLASFIPTTTTEEPSTTTTEKNLSVPSRIHVFFMKIIGKEEALKKITTTTTTTTTTDDPRLTLKEDDKLWAAEAMTIPPEMIPASTTEAPYVVMRGRWVKVENGSVVRVYDEPLDTLHAMIYESSKKWGHNDHYKKVLITTESTMEETTTLLPEVYSGGPYVMMKLSRNNETNVVELIQLNMAEHLTYKTAKILGKEYFYDDIYRKVPFAARGRGGFGRGGGFSRSKPSSSSSWFSKPSYSSRPAPSPSYSSYKPAPSYGWNVNKPSGPPPAYPGLSNRPVKYGNSPPSYSPSYSNPPSYYSPSNTRYSGYNSYPNYGSTFGSTGLRGNTYIHNNYYGSHSGGSPFLTNALFYGAGMHHGYSWGSHNSYRHRSWSDEDDRRWRMTTKAPYFENKVPGSEKVLPAAAVVGAATAFGLISLLPLNVPPFKPLMYCNGTEIAQSPINIDDKIYRCSNKSILISSCDFINENQVFNEDDKCVNKTMECHSKHSNDEIFCDNGTLLSRSSLVCNSTTFLNGTQYNETLTILNCFKGEINAKLASFIPTTTTEEPSTTTTEKNLSVPSRIHVFFMKIIGKEEALKKITTTTTTTTTTDDPRLTLKEDDKLWAAEAMTIPPETTTTSTTEAPYVVMKGRWVKVENGSVIRVYDEPLDALDTITYEGIEKWGFYDDGSYKKVLITTESALDETTTLLPEVYSGGPYVMMRPSRDNSTNVVELNKLNLEEYLSYKAAKILGKEYFYDYIYKKVPFAANCRFSNRVKSVNSSLLLTKALFYGSGKHYGSSWKSQNSLRKFWSEIDDRKWRMTTKAPYFENKFPGSEKYLPAAAVLGAAIAFNLVTLLPLNVPPNKPLLHCNDVDVEQINIKIQNEVYFCSNGIITYRRYDQNDHSRESQIYISNQILYSHSLLVCNSTTTDDFSNEKTLFCYFGSLPEISASFIPTSSNFLFNLTAKEFEKLQKIHKVWIPNRISTDQPKTKSINITTLSDGSTYISHDNVGLLLDKMFKTFQNESFGDGS</sequence>
<feature type="region of interest" description="Disordered" evidence="8">
    <location>
        <begin position="1138"/>
        <end position="1194"/>
    </location>
</feature>
<dbReference type="GO" id="GO:0005737">
    <property type="term" value="C:cytoplasm"/>
    <property type="evidence" value="ECO:0007669"/>
    <property type="project" value="TreeGrafter"/>
</dbReference>
<dbReference type="PROSITE" id="PS50297">
    <property type="entry name" value="ANK_REP_REGION"/>
    <property type="match status" value="4"/>
</dbReference>
<keyword evidence="4" id="KW-0963">Cytoplasm</keyword>
<feature type="compositionally biased region" description="Low complexity" evidence="8">
    <location>
        <begin position="1138"/>
        <end position="1154"/>
    </location>
</feature>
<dbReference type="GO" id="GO:0004857">
    <property type="term" value="F:enzyme inhibitor activity"/>
    <property type="evidence" value="ECO:0007669"/>
    <property type="project" value="TreeGrafter"/>
</dbReference>
<feature type="compositionally biased region" description="Polar residues" evidence="8">
    <location>
        <begin position="737"/>
        <end position="750"/>
    </location>
</feature>
<dbReference type="PROSITE" id="PS50088">
    <property type="entry name" value="ANK_REPEAT"/>
    <property type="match status" value="4"/>
</dbReference>
<evidence type="ECO:0000259" key="9">
    <source>
        <dbReference type="Pfam" id="PF15898"/>
    </source>
</evidence>
<dbReference type="EMBL" id="CVRI01000043">
    <property type="protein sequence ID" value="CRK95828.1"/>
    <property type="molecule type" value="Genomic_DNA"/>
</dbReference>
<dbReference type="CDD" id="cd21930">
    <property type="entry name" value="IPD_PPP1R12"/>
    <property type="match status" value="1"/>
</dbReference>
<dbReference type="Pfam" id="PF12796">
    <property type="entry name" value="Ank_2"/>
    <property type="match status" value="2"/>
</dbReference>
<dbReference type="Gene3D" id="1.25.40.20">
    <property type="entry name" value="Ankyrin repeat-containing domain"/>
    <property type="match status" value="2"/>
</dbReference>
<evidence type="ECO:0000256" key="1">
    <source>
        <dbReference type="ARBA" id="ARBA00004245"/>
    </source>
</evidence>
<dbReference type="InterPro" id="IPR051226">
    <property type="entry name" value="PP1_Regulatory_Subunit"/>
</dbReference>
<feature type="compositionally biased region" description="Polar residues" evidence="8">
    <location>
        <begin position="388"/>
        <end position="399"/>
    </location>
</feature>
<dbReference type="InterPro" id="IPR036770">
    <property type="entry name" value="Ankyrin_rpt-contain_sf"/>
</dbReference>
<dbReference type="STRING" id="568069.A0A1J1I8D3"/>
<evidence type="ECO:0000313" key="10">
    <source>
        <dbReference type="EMBL" id="CRK95828.1"/>
    </source>
</evidence>
<feature type="compositionally biased region" description="Acidic residues" evidence="8">
    <location>
        <begin position="334"/>
        <end position="358"/>
    </location>
</feature>
<dbReference type="GO" id="GO:0019208">
    <property type="term" value="F:phosphatase regulator activity"/>
    <property type="evidence" value="ECO:0007669"/>
    <property type="project" value="TreeGrafter"/>
</dbReference>
<feature type="compositionally biased region" description="Low complexity" evidence="8">
    <location>
        <begin position="888"/>
        <end position="921"/>
    </location>
</feature>
<dbReference type="InterPro" id="IPR002110">
    <property type="entry name" value="Ankyrin_rpt"/>
</dbReference>
<dbReference type="SMART" id="SM00248">
    <property type="entry name" value="ANK"/>
    <property type="match status" value="5"/>
</dbReference>
<feature type="compositionally biased region" description="Basic and acidic residues" evidence="8">
    <location>
        <begin position="984"/>
        <end position="1000"/>
    </location>
</feature>
<evidence type="ECO:0000256" key="4">
    <source>
        <dbReference type="ARBA" id="ARBA00023212"/>
    </source>
</evidence>
<accession>A0A1J1I8D3</accession>
<feature type="domain" description="cGMP-dependent protein kinase interacting" evidence="9">
    <location>
        <begin position="1250"/>
        <end position="1320"/>
    </location>
</feature>
<feature type="region of interest" description="Disordered" evidence="8">
    <location>
        <begin position="326"/>
        <end position="424"/>
    </location>
</feature>
<dbReference type="OrthoDB" id="19014at2759"/>
<feature type="region of interest" description="Disordered" evidence="8">
    <location>
        <begin position="1217"/>
        <end position="1239"/>
    </location>
</feature>
<evidence type="ECO:0000256" key="2">
    <source>
        <dbReference type="ARBA" id="ARBA00022473"/>
    </source>
</evidence>
<dbReference type="FunFam" id="1.25.40.20:FF:000198">
    <property type="entry name" value="Myosin binding subunit, isoform P"/>
    <property type="match status" value="1"/>
</dbReference>
<reference evidence="10 11" key="1">
    <citation type="submission" date="2015-04" db="EMBL/GenBank/DDBJ databases">
        <authorList>
            <person name="Syromyatnikov M.Y."/>
            <person name="Popov V.N."/>
        </authorList>
    </citation>
    <scope>NUCLEOTIDE SEQUENCE [LARGE SCALE GENOMIC DNA]</scope>
</reference>
<keyword evidence="3" id="KW-0677">Repeat</keyword>
<evidence type="ECO:0000256" key="5">
    <source>
        <dbReference type="ARBA" id="ARBA00038386"/>
    </source>
</evidence>
<feature type="compositionally biased region" description="Low complexity" evidence="8">
    <location>
        <begin position="588"/>
        <end position="603"/>
    </location>
</feature>
<feature type="repeat" description="ANK" evidence="6">
    <location>
        <begin position="108"/>
        <end position="140"/>
    </location>
</feature>
<feature type="compositionally biased region" description="Polar residues" evidence="8">
    <location>
        <begin position="359"/>
        <end position="379"/>
    </location>
</feature>
<feature type="compositionally biased region" description="Polar residues" evidence="8">
    <location>
        <begin position="1010"/>
        <end position="1028"/>
    </location>
</feature>
<comment type="subcellular location">
    <subcellularLocation>
        <location evidence="1">Cytoplasm</location>
        <location evidence="1">Cytoskeleton</location>
    </subcellularLocation>
</comment>
<feature type="repeat" description="ANK" evidence="6">
    <location>
        <begin position="75"/>
        <end position="107"/>
    </location>
</feature>
<feature type="compositionally biased region" description="Low complexity" evidence="8">
    <location>
        <begin position="1890"/>
        <end position="1902"/>
    </location>
</feature>
<feature type="repeat" description="ANK" evidence="6">
    <location>
        <begin position="202"/>
        <end position="234"/>
    </location>
</feature>
<dbReference type="Gene3D" id="6.10.140.390">
    <property type="match status" value="1"/>
</dbReference>
<feature type="compositionally biased region" description="Basic and acidic residues" evidence="8">
    <location>
        <begin position="625"/>
        <end position="634"/>
    </location>
</feature>
<feature type="compositionally biased region" description="Polar residues" evidence="8">
    <location>
        <begin position="302"/>
        <end position="313"/>
    </location>
</feature>
<feature type="compositionally biased region" description="Basic and acidic residues" evidence="8">
    <location>
        <begin position="935"/>
        <end position="958"/>
    </location>
</feature>
<dbReference type="GO" id="GO:0005856">
    <property type="term" value="C:cytoskeleton"/>
    <property type="evidence" value="ECO:0007669"/>
    <property type="project" value="UniProtKB-SubCell"/>
</dbReference>
<feature type="compositionally biased region" description="Low complexity" evidence="8">
    <location>
        <begin position="1829"/>
        <end position="1855"/>
    </location>
</feature>
<dbReference type="InterPro" id="IPR031775">
    <property type="entry name" value="PRKG1_interact"/>
</dbReference>
<feature type="region of interest" description="Disordered" evidence="8">
    <location>
        <begin position="481"/>
        <end position="528"/>
    </location>
</feature>
<keyword evidence="7" id="KW-0175">Coiled coil</keyword>
<feature type="compositionally biased region" description="Polar residues" evidence="8">
    <location>
        <begin position="922"/>
        <end position="934"/>
    </location>
</feature>
<feature type="region of interest" description="Disordered" evidence="8">
    <location>
        <begin position="846"/>
        <end position="1029"/>
    </location>
</feature>
<dbReference type="FunFam" id="1.25.40.20:FF:000007">
    <property type="entry name" value="Phosphatase 1 regulatory subunit 12A"/>
    <property type="match status" value="1"/>
</dbReference>
<evidence type="ECO:0000256" key="8">
    <source>
        <dbReference type="SAM" id="MobiDB-lite"/>
    </source>
</evidence>
<gene>
    <name evidence="10" type="ORF">CLUMA_CG009280</name>
</gene>
<dbReference type="Gene3D" id="6.10.250.1820">
    <property type="match status" value="1"/>
</dbReference>
<feature type="region of interest" description="Disordered" evidence="8">
    <location>
        <begin position="568"/>
        <end position="750"/>
    </location>
</feature>
<dbReference type="PANTHER" id="PTHR24179:SF21">
    <property type="entry name" value="MYOSIN BINDING SUBUNIT, ISOFORM O"/>
    <property type="match status" value="1"/>
</dbReference>
<protein>
    <submittedName>
        <fullName evidence="10">CLUMA_CG009280, isoform A</fullName>
    </submittedName>
</protein>
<evidence type="ECO:0000256" key="3">
    <source>
        <dbReference type="ARBA" id="ARBA00022737"/>
    </source>
</evidence>
<organism evidence="10 11">
    <name type="scientific">Clunio marinus</name>
    <dbReference type="NCBI Taxonomy" id="568069"/>
    <lineage>
        <taxon>Eukaryota</taxon>
        <taxon>Metazoa</taxon>
        <taxon>Ecdysozoa</taxon>
        <taxon>Arthropoda</taxon>
        <taxon>Hexapoda</taxon>
        <taxon>Insecta</taxon>
        <taxon>Pterygota</taxon>
        <taxon>Neoptera</taxon>
        <taxon>Endopterygota</taxon>
        <taxon>Diptera</taxon>
        <taxon>Nematocera</taxon>
        <taxon>Chironomoidea</taxon>
        <taxon>Chironomidae</taxon>
        <taxon>Clunio</taxon>
    </lineage>
</organism>
<feature type="region of interest" description="Disordered" evidence="8">
    <location>
        <begin position="1877"/>
        <end position="1902"/>
    </location>
</feature>
<feature type="coiled-coil region" evidence="7">
    <location>
        <begin position="1255"/>
        <end position="1323"/>
    </location>
</feature>
<evidence type="ECO:0000313" key="11">
    <source>
        <dbReference type="Proteomes" id="UP000183832"/>
    </source>
</evidence>
<feature type="compositionally biased region" description="Basic residues" evidence="8">
    <location>
        <begin position="969"/>
        <end position="978"/>
    </location>
</feature>